<dbReference type="EMBL" id="JBHSWU010001304">
    <property type="protein sequence ID" value="MFC6726676.1"/>
    <property type="molecule type" value="Genomic_DNA"/>
</dbReference>
<name>A0ABD5S533_9EURY</name>
<sequence>MYLVVGATGQLGSAVVRKLALDDVPVRAFVRPDSQYDHLTRFDGVEVAYGDLRDEGSVDRALDGVDGV</sequence>
<dbReference type="InterPro" id="IPR036291">
    <property type="entry name" value="NAD(P)-bd_dom_sf"/>
</dbReference>
<feature type="domain" description="NmrA-like" evidence="1">
    <location>
        <begin position="3"/>
        <end position="68"/>
    </location>
</feature>
<keyword evidence="3" id="KW-1185">Reference proteome</keyword>
<dbReference type="Proteomes" id="UP001596328">
    <property type="component" value="Unassembled WGS sequence"/>
</dbReference>
<feature type="non-terminal residue" evidence="2">
    <location>
        <position position="68"/>
    </location>
</feature>
<protein>
    <submittedName>
        <fullName evidence="2">SDR family oxidoreductase</fullName>
    </submittedName>
</protein>
<proteinExistence type="predicted"/>
<organism evidence="2 3">
    <name type="scientific">Halobium palmae</name>
    <dbReference type="NCBI Taxonomy" id="1776492"/>
    <lineage>
        <taxon>Archaea</taxon>
        <taxon>Methanobacteriati</taxon>
        <taxon>Methanobacteriota</taxon>
        <taxon>Stenosarchaea group</taxon>
        <taxon>Halobacteria</taxon>
        <taxon>Halobacteriales</taxon>
        <taxon>Haloferacaceae</taxon>
        <taxon>Halobium</taxon>
    </lineage>
</organism>
<dbReference type="InterPro" id="IPR008030">
    <property type="entry name" value="NmrA-like"/>
</dbReference>
<reference evidence="2 3" key="1">
    <citation type="journal article" date="2019" name="Int. J. Syst. Evol. Microbiol.">
        <title>The Global Catalogue of Microorganisms (GCM) 10K type strain sequencing project: providing services to taxonomists for standard genome sequencing and annotation.</title>
        <authorList>
            <consortium name="The Broad Institute Genomics Platform"/>
            <consortium name="The Broad Institute Genome Sequencing Center for Infectious Disease"/>
            <person name="Wu L."/>
            <person name="Ma J."/>
        </authorList>
    </citation>
    <scope>NUCLEOTIDE SEQUENCE [LARGE SCALE GENOMIC DNA]</scope>
    <source>
        <strain evidence="2 3">NBRC 111368</strain>
    </source>
</reference>
<comment type="caution">
    <text evidence="2">The sequence shown here is derived from an EMBL/GenBank/DDBJ whole genome shotgun (WGS) entry which is preliminary data.</text>
</comment>
<dbReference type="AlphaFoldDB" id="A0ABD5S533"/>
<evidence type="ECO:0000259" key="1">
    <source>
        <dbReference type="Pfam" id="PF05368"/>
    </source>
</evidence>
<evidence type="ECO:0000313" key="2">
    <source>
        <dbReference type="EMBL" id="MFC6726676.1"/>
    </source>
</evidence>
<dbReference type="SUPFAM" id="SSF51735">
    <property type="entry name" value="NAD(P)-binding Rossmann-fold domains"/>
    <property type="match status" value="1"/>
</dbReference>
<dbReference type="Pfam" id="PF05368">
    <property type="entry name" value="NmrA"/>
    <property type="match status" value="1"/>
</dbReference>
<gene>
    <name evidence="2" type="ORF">ACFQE1_20355</name>
</gene>
<accession>A0ABD5S533</accession>
<evidence type="ECO:0000313" key="3">
    <source>
        <dbReference type="Proteomes" id="UP001596328"/>
    </source>
</evidence>
<dbReference type="Gene3D" id="3.40.50.720">
    <property type="entry name" value="NAD(P)-binding Rossmann-like Domain"/>
    <property type="match status" value="1"/>
</dbReference>